<dbReference type="PANTHER" id="PTHR13832">
    <property type="entry name" value="PROTEIN PHOSPHATASE 2C"/>
    <property type="match status" value="1"/>
</dbReference>
<evidence type="ECO:0000259" key="2">
    <source>
        <dbReference type="PROSITE" id="PS51746"/>
    </source>
</evidence>
<feature type="region of interest" description="Disordered" evidence="1">
    <location>
        <begin position="1"/>
        <end position="33"/>
    </location>
</feature>
<evidence type="ECO:0000256" key="1">
    <source>
        <dbReference type="SAM" id="MobiDB-lite"/>
    </source>
</evidence>
<dbReference type="EMBL" id="ML992510">
    <property type="protein sequence ID" value="KAF2221557.1"/>
    <property type="molecule type" value="Genomic_DNA"/>
</dbReference>
<organism evidence="3 4">
    <name type="scientific">Elsinoe ampelina</name>
    <dbReference type="NCBI Taxonomy" id="302913"/>
    <lineage>
        <taxon>Eukaryota</taxon>
        <taxon>Fungi</taxon>
        <taxon>Dikarya</taxon>
        <taxon>Ascomycota</taxon>
        <taxon>Pezizomycotina</taxon>
        <taxon>Dothideomycetes</taxon>
        <taxon>Dothideomycetidae</taxon>
        <taxon>Myriangiales</taxon>
        <taxon>Elsinoaceae</taxon>
        <taxon>Elsinoe</taxon>
    </lineage>
</organism>
<dbReference type="PROSITE" id="PS51746">
    <property type="entry name" value="PPM_2"/>
    <property type="match status" value="1"/>
</dbReference>
<evidence type="ECO:0000313" key="3">
    <source>
        <dbReference type="EMBL" id="KAF2221557.1"/>
    </source>
</evidence>
<gene>
    <name evidence="3" type="ORF">BDZ85DRAFT_265589</name>
</gene>
<proteinExistence type="predicted"/>
<dbReference type="PANTHER" id="PTHR13832:SF792">
    <property type="entry name" value="GM14286P"/>
    <property type="match status" value="1"/>
</dbReference>
<dbReference type="Gene3D" id="3.60.40.10">
    <property type="entry name" value="PPM-type phosphatase domain"/>
    <property type="match status" value="1"/>
</dbReference>
<feature type="domain" description="PPM-type phosphatase" evidence="2">
    <location>
        <begin position="121"/>
        <end position="470"/>
    </location>
</feature>
<reference evidence="4" key="1">
    <citation type="journal article" date="2020" name="Stud. Mycol.">
        <title>101 Dothideomycetes genomes: A test case for predicting lifestyles and emergence of pathogens.</title>
        <authorList>
            <person name="Haridas S."/>
            <person name="Albert R."/>
            <person name="Binder M."/>
            <person name="Bloem J."/>
            <person name="LaButti K."/>
            <person name="Salamov A."/>
            <person name="Andreopoulos B."/>
            <person name="Baker S."/>
            <person name="Barry K."/>
            <person name="Bills G."/>
            <person name="Bluhm B."/>
            <person name="Cannon C."/>
            <person name="Castanera R."/>
            <person name="Culley D."/>
            <person name="Daum C."/>
            <person name="Ezra D."/>
            <person name="Gonzalez J."/>
            <person name="Henrissat B."/>
            <person name="Kuo A."/>
            <person name="Liang C."/>
            <person name="Lipzen A."/>
            <person name="Lutzoni F."/>
            <person name="Magnuson J."/>
            <person name="Mondo S."/>
            <person name="Nolan M."/>
            <person name="Ohm R."/>
            <person name="Pangilinan J."/>
            <person name="Park H.-J."/>
            <person name="Ramirez L."/>
            <person name="Alfaro M."/>
            <person name="Sun H."/>
            <person name="Tritt A."/>
            <person name="Yoshinaga Y."/>
            <person name="Zwiers L.-H."/>
            <person name="Turgeon B."/>
            <person name="Goodwin S."/>
            <person name="Spatafora J."/>
            <person name="Crous P."/>
            <person name="Grigoriev I."/>
        </authorList>
    </citation>
    <scope>NUCLEOTIDE SEQUENCE [LARGE SCALE GENOMIC DNA]</scope>
    <source>
        <strain evidence="4">CECT 20119</strain>
    </source>
</reference>
<dbReference type="SMART" id="SM00332">
    <property type="entry name" value="PP2Cc"/>
    <property type="match status" value="1"/>
</dbReference>
<dbReference type="InterPro" id="IPR036457">
    <property type="entry name" value="PPM-type-like_dom_sf"/>
</dbReference>
<evidence type="ECO:0000313" key="4">
    <source>
        <dbReference type="Proteomes" id="UP000799538"/>
    </source>
</evidence>
<feature type="compositionally biased region" description="Low complexity" evidence="1">
    <location>
        <begin position="20"/>
        <end position="30"/>
    </location>
</feature>
<keyword evidence="4" id="KW-1185">Reference proteome</keyword>
<dbReference type="OrthoDB" id="420076at2759"/>
<dbReference type="GO" id="GO:0005739">
    <property type="term" value="C:mitochondrion"/>
    <property type="evidence" value="ECO:0007669"/>
    <property type="project" value="TreeGrafter"/>
</dbReference>
<accession>A0A6A6G7A4</accession>
<name>A0A6A6G7A4_9PEZI</name>
<dbReference type="InterPro" id="IPR015655">
    <property type="entry name" value="PP2C"/>
</dbReference>
<feature type="compositionally biased region" description="Basic residues" evidence="1">
    <location>
        <begin position="1"/>
        <end position="19"/>
    </location>
</feature>
<dbReference type="AlphaFoldDB" id="A0A6A6G7A4"/>
<protein>
    <submittedName>
        <fullName evidence="3">Phosphatase 2C-like domain-containing protein</fullName>
    </submittedName>
</protein>
<dbReference type="CDD" id="cd00143">
    <property type="entry name" value="PP2Cc"/>
    <property type="match status" value="1"/>
</dbReference>
<sequence length="474" mass="53070">MTAAHKWARLAHPRRHLSSRRGPSLSPSRPVSKRSATVLLVTSTVTTVGLWTLVAAGRDDIPRLDEKIPTGLAVEHGPDEEEVTRLLERGSFRHTGRQGSGILHYDGAQVNSNSPCEDRYTHGLFSSPWNNAECWYTWGVFDGHSGWQTAELLKQQLTPVVRQHLGRVKMEGVDGTPRVNDIQRAIMDGFIQLDNLIFDTAREARDSQNPLQDTIKCLAPAFAGSCALLSLFDAKTRMLHVACTGDSRAVLGRRIADSKWEAVALSADQNGRNQDEMTRIQREHPGEDAIARDGRMLGLAVSRAFGDSRWKLPLDMQREYQRRFYGPSPLTPRYDIRTPPYLTAEPVVTSITIEHDRPSFLIMASDGMWDTLSNEQAVELVGKWIDARDGRAAVQAPQNYGKFDFGQFWKGVSWRFIPARTTVRDDNAAVHLVRNALGGNHSELLHGRLAFDAPLSRKVRDDITVQVVFFSRDS</sequence>
<dbReference type="InterPro" id="IPR001932">
    <property type="entry name" value="PPM-type_phosphatase-like_dom"/>
</dbReference>
<dbReference type="SUPFAM" id="SSF81606">
    <property type="entry name" value="PP2C-like"/>
    <property type="match status" value="1"/>
</dbReference>
<dbReference type="Pfam" id="PF00481">
    <property type="entry name" value="PP2C"/>
    <property type="match status" value="1"/>
</dbReference>
<dbReference type="GO" id="GO:0004741">
    <property type="term" value="F:[pyruvate dehydrogenase (acetyl-transferring)]-phosphatase activity"/>
    <property type="evidence" value="ECO:0007669"/>
    <property type="project" value="TreeGrafter"/>
</dbReference>
<dbReference type="Proteomes" id="UP000799538">
    <property type="component" value="Unassembled WGS sequence"/>
</dbReference>